<dbReference type="InterPro" id="IPR057644">
    <property type="entry name" value="Beta-prop_WDR75_2nd"/>
</dbReference>
<dbReference type="InterPro" id="IPR053826">
    <property type="entry name" value="WDR75"/>
</dbReference>
<dbReference type="SUPFAM" id="SSF50998">
    <property type="entry name" value="Quinoprotein alcohol dehydrogenase-like"/>
    <property type="match status" value="1"/>
</dbReference>
<keyword evidence="7" id="KW-0539">Nucleus</keyword>
<evidence type="ECO:0000256" key="1">
    <source>
        <dbReference type="ARBA" id="ARBA00004604"/>
    </source>
</evidence>
<dbReference type="PANTHER" id="PTHR44215:SF1">
    <property type="entry name" value="WD REPEAT-CONTAINING PROTEIN 75"/>
    <property type="match status" value="1"/>
</dbReference>
<comment type="caution">
    <text evidence="10">The sequence shown here is derived from an EMBL/GenBank/DDBJ whole genome shotgun (WGS) entry which is preliminary data.</text>
</comment>
<evidence type="ECO:0000256" key="4">
    <source>
        <dbReference type="ARBA" id="ARBA00022574"/>
    </source>
</evidence>
<dbReference type="SMART" id="SM00320">
    <property type="entry name" value="WD40"/>
    <property type="match status" value="5"/>
</dbReference>
<gene>
    <name evidence="10" type="ORF">HHI36_011922</name>
</gene>
<evidence type="ECO:0000256" key="5">
    <source>
        <dbReference type="ARBA" id="ARBA00022737"/>
    </source>
</evidence>
<evidence type="ECO:0000256" key="7">
    <source>
        <dbReference type="ARBA" id="ARBA00023242"/>
    </source>
</evidence>
<dbReference type="InterPro" id="IPR011047">
    <property type="entry name" value="Quinoprotein_ADH-like_sf"/>
</dbReference>
<keyword evidence="5" id="KW-0677">Repeat</keyword>
<dbReference type="Pfam" id="PF23769">
    <property type="entry name" value="Beta-prop_WDR75_2nd"/>
    <property type="match status" value="1"/>
</dbReference>
<dbReference type="EMBL" id="JABFTP020000103">
    <property type="protein sequence ID" value="KAL3276547.1"/>
    <property type="molecule type" value="Genomic_DNA"/>
</dbReference>
<protein>
    <recommendedName>
        <fullName evidence="9">WD repeat-containing protein 75 second beta-propeller domain-containing protein</fullName>
    </recommendedName>
</protein>
<evidence type="ECO:0000256" key="8">
    <source>
        <dbReference type="PROSITE-ProRule" id="PRU00221"/>
    </source>
</evidence>
<proteinExistence type="predicted"/>
<evidence type="ECO:0000259" key="9">
    <source>
        <dbReference type="Pfam" id="PF23769"/>
    </source>
</evidence>
<comment type="subcellular location">
    <subcellularLocation>
        <location evidence="1">Nucleus</location>
        <location evidence="1">Nucleolus</location>
    </subcellularLocation>
</comment>
<feature type="domain" description="WD repeat-containing protein 75 second beta-propeller" evidence="9">
    <location>
        <begin position="332"/>
        <end position="651"/>
    </location>
</feature>
<feature type="repeat" description="WD" evidence="8">
    <location>
        <begin position="235"/>
        <end position="276"/>
    </location>
</feature>
<dbReference type="GO" id="GO:0006364">
    <property type="term" value="P:rRNA processing"/>
    <property type="evidence" value="ECO:0007669"/>
    <property type="project" value="UniProtKB-KW"/>
</dbReference>
<dbReference type="SUPFAM" id="SSF50978">
    <property type="entry name" value="WD40 repeat-like"/>
    <property type="match status" value="1"/>
</dbReference>
<dbReference type="InterPro" id="IPR036322">
    <property type="entry name" value="WD40_repeat_dom_sf"/>
</dbReference>
<evidence type="ECO:0000256" key="3">
    <source>
        <dbReference type="ARBA" id="ARBA00022552"/>
    </source>
</evidence>
<dbReference type="GO" id="GO:0005730">
    <property type="term" value="C:nucleolus"/>
    <property type="evidence" value="ECO:0007669"/>
    <property type="project" value="UniProtKB-SubCell"/>
</dbReference>
<keyword evidence="4 8" id="KW-0853">WD repeat</keyword>
<name>A0ABD2ND19_9CUCU</name>
<keyword evidence="11" id="KW-1185">Reference proteome</keyword>
<dbReference type="Gene3D" id="2.130.10.10">
    <property type="entry name" value="YVTN repeat-like/Quinoprotein amine dehydrogenase"/>
    <property type="match status" value="2"/>
</dbReference>
<organism evidence="10 11">
    <name type="scientific">Cryptolaemus montrouzieri</name>
    <dbReference type="NCBI Taxonomy" id="559131"/>
    <lineage>
        <taxon>Eukaryota</taxon>
        <taxon>Metazoa</taxon>
        <taxon>Ecdysozoa</taxon>
        <taxon>Arthropoda</taxon>
        <taxon>Hexapoda</taxon>
        <taxon>Insecta</taxon>
        <taxon>Pterygota</taxon>
        <taxon>Neoptera</taxon>
        <taxon>Endopterygota</taxon>
        <taxon>Coleoptera</taxon>
        <taxon>Polyphaga</taxon>
        <taxon>Cucujiformia</taxon>
        <taxon>Coccinelloidea</taxon>
        <taxon>Coccinellidae</taxon>
        <taxon>Scymninae</taxon>
        <taxon>Scymnini</taxon>
        <taxon>Cryptolaemus</taxon>
    </lineage>
</organism>
<keyword evidence="6" id="KW-0804">Transcription</keyword>
<keyword evidence="2" id="KW-0690">Ribosome biogenesis</keyword>
<keyword evidence="3" id="KW-0698">rRNA processing</keyword>
<dbReference type="Pfam" id="PF23869">
    <property type="entry name" value="Beta-prop_WDR75_1st"/>
    <property type="match status" value="1"/>
</dbReference>
<evidence type="ECO:0000313" key="11">
    <source>
        <dbReference type="Proteomes" id="UP001516400"/>
    </source>
</evidence>
<reference evidence="10 11" key="1">
    <citation type="journal article" date="2021" name="BMC Biol.">
        <title>Horizontally acquired antibacterial genes associated with adaptive radiation of ladybird beetles.</title>
        <authorList>
            <person name="Li H.S."/>
            <person name="Tang X.F."/>
            <person name="Huang Y.H."/>
            <person name="Xu Z.Y."/>
            <person name="Chen M.L."/>
            <person name="Du X.Y."/>
            <person name="Qiu B.Y."/>
            <person name="Chen P.T."/>
            <person name="Zhang W."/>
            <person name="Slipinski A."/>
            <person name="Escalona H.E."/>
            <person name="Waterhouse R.M."/>
            <person name="Zwick A."/>
            <person name="Pang H."/>
        </authorList>
    </citation>
    <scope>NUCLEOTIDE SEQUENCE [LARGE SCALE GENOMIC DNA]</scope>
    <source>
        <strain evidence="10">SYSU2018</strain>
    </source>
</reference>
<dbReference type="PROSITE" id="PS50082">
    <property type="entry name" value="WD_REPEATS_2"/>
    <property type="match status" value="1"/>
</dbReference>
<dbReference type="InterPro" id="IPR001680">
    <property type="entry name" value="WD40_rpt"/>
</dbReference>
<dbReference type="Proteomes" id="UP001516400">
    <property type="component" value="Unassembled WGS sequence"/>
</dbReference>
<evidence type="ECO:0000256" key="2">
    <source>
        <dbReference type="ARBA" id="ARBA00022517"/>
    </source>
</evidence>
<dbReference type="InterPro" id="IPR015943">
    <property type="entry name" value="WD40/YVTN_repeat-like_dom_sf"/>
</dbReference>
<accession>A0ABD2ND19</accession>
<dbReference type="PANTHER" id="PTHR44215">
    <property type="entry name" value="WD REPEAT-CONTAINING PROTEIN 75"/>
    <property type="match status" value="1"/>
</dbReference>
<dbReference type="AlphaFoldDB" id="A0ABD2ND19"/>
<sequence>MSTEKVELKCRGGGYLGDIKPKFSSCEESIYVARNSCIFQYSTKTGLLLSKYQDSSDLIVGFDIVNLNSSESIIACTRNGEVTAWKAVTHFKTLTKKIECSNLKTFHYLPGKHEDDTLEAIVTYIHKDKTYVALVDISKGSFKKFKLKLKEGVIIGISNRRFFAVADKYKIHFICVDNPGKKNSVFLTEEKNQSAKHFTCLECHAEEEIVITGDSEGKVLLWYNIFSKNPAKSLYHWHTLPVNCLSFSTAGSYFYSGGNESVLVRWDWENTQNRKFLPRLSGKIQHISVSSQSQLVAVSTSDNGIRILDSAFNDINLIQHLVIGENYKCGILLDPRTKALVMNGSVGQIQFYQPKTETLLYSIDVVGQNKLTDERNLSIENTQVIKFAISRNGLWLATVEERKDLQCSHHELRLKFWNFNSSQQVFELNSSIEKPHQNSITSIEFQFLNSDEQKCVTIGEDKKFKVWHKTTVEQLNIDRITWNCLTVGFYKDLPCKGLSFSADGSLMGVGFGPIVTTWTPDTCQLKCSLVYTGHKTNIENLQFGTSNQCHLIVAATKNRLSVWNLLTLTMIWTVPLEVELLLANKLSIHMAVITKSREIFVFSPNSPNPVYSSEEMLEKRDVIAAAFIPTPLYLDVQSKWFERMELYLIDTKKELFSIGIESSDEHWPLDSISDTAENVSLYNKMMPFKKVSSTSVGQRKHLFQKDSSQKVIRKYLDSPVHTMIPIRLSCASLIKSFLVQKNTDIESVDTI</sequence>
<evidence type="ECO:0000256" key="6">
    <source>
        <dbReference type="ARBA" id="ARBA00023163"/>
    </source>
</evidence>
<evidence type="ECO:0000313" key="10">
    <source>
        <dbReference type="EMBL" id="KAL3276547.1"/>
    </source>
</evidence>